<feature type="chain" id="PRO_5047433466" evidence="1">
    <location>
        <begin position="24"/>
        <end position="60"/>
    </location>
</feature>
<accession>A0ABM7RL74</accession>
<reference evidence="2 3" key="1">
    <citation type="submission" date="2016-04" db="EMBL/GenBank/DDBJ databases">
        <title>Complete genome sequence of Pseudomonas sp. LAB-08 isolated from TCE contaminated aquifer soil.</title>
        <authorList>
            <person name="Dohra H."/>
            <person name="Suzuki K."/>
            <person name="Fatma A."/>
            <person name="Inuzuka Y."/>
            <person name="Honjo M."/>
            <person name="Tashiro Y."/>
            <person name="Futamata H."/>
        </authorList>
    </citation>
    <scope>NUCLEOTIDE SEQUENCE [LARGE SCALE GENOMIC DNA]</scope>
    <source>
        <strain evidence="2 3">LAB-08</strain>
    </source>
</reference>
<dbReference type="EMBL" id="AP017423">
    <property type="protein sequence ID" value="BCX65446.1"/>
    <property type="molecule type" value="Genomic_DNA"/>
</dbReference>
<gene>
    <name evidence="2" type="ORF">LAB08_R00410</name>
</gene>
<keyword evidence="1" id="KW-0732">Signal</keyword>
<dbReference type="Proteomes" id="UP000218595">
    <property type="component" value="Chromosome"/>
</dbReference>
<organism evidence="2 3">
    <name type="scientific">Pseudomonas izuensis</name>
    <dbReference type="NCBI Taxonomy" id="2684212"/>
    <lineage>
        <taxon>Bacteria</taxon>
        <taxon>Pseudomonadati</taxon>
        <taxon>Pseudomonadota</taxon>
        <taxon>Gammaproteobacteria</taxon>
        <taxon>Pseudomonadales</taxon>
        <taxon>Pseudomonadaceae</taxon>
        <taxon>Pseudomonas</taxon>
    </lineage>
</organism>
<proteinExistence type="predicted"/>
<keyword evidence="3" id="KW-1185">Reference proteome</keyword>
<dbReference type="RefSeq" id="WP_096514088.1">
    <property type="nucleotide sequence ID" value="NZ_AP017423.2"/>
</dbReference>
<sequence length="60" mass="6440">MSVQVKTLAAARLLGGAAPSASAVAIAAIDGQSHDRFLGKPDQGLQELLMEKLKMDRNWY</sequence>
<name>A0ABM7RL74_9PSED</name>
<feature type="signal peptide" evidence="1">
    <location>
        <begin position="1"/>
        <end position="23"/>
    </location>
</feature>
<protein>
    <submittedName>
        <fullName evidence="2">Uncharacterized protein</fullName>
    </submittedName>
</protein>
<evidence type="ECO:0000313" key="2">
    <source>
        <dbReference type="EMBL" id="BCX65446.1"/>
    </source>
</evidence>
<evidence type="ECO:0000256" key="1">
    <source>
        <dbReference type="SAM" id="SignalP"/>
    </source>
</evidence>
<evidence type="ECO:0000313" key="3">
    <source>
        <dbReference type="Proteomes" id="UP000218595"/>
    </source>
</evidence>